<dbReference type="Proteomes" id="UP000253104">
    <property type="component" value="Chromosome mHSR5_C"/>
</dbReference>
<accession>A0A2Z5N8C7</accession>
<feature type="region of interest" description="Disordered" evidence="2">
    <location>
        <begin position="95"/>
        <end position="156"/>
    </location>
</feature>
<dbReference type="RefSeq" id="WP_114182148.1">
    <property type="nucleotide sequence ID" value="NZ_CP024904.1"/>
</dbReference>
<reference evidence="3 4" key="1">
    <citation type="journal article" date="2018" name="ISME J.">
        <title>Involvement of Burkholderiaceae and sulfurous volatiles in disease-suppressive soils.</title>
        <authorList>
            <person name="Carrion V.J."/>
            <person name="Cordovez V."/>
            <person name="Tyc O."/>
            <person name="Etalo D.W."/>
            <person name="de Bruijn I."/>
            <person name="de Jager V.C."/>
            <person name="Medema M.H."/>
            <person name="Eberl L."/>
            <person name="Raaijmakers J.M."/>
        </authorList>
    </citation>
    <scope>NUCLEOTIDE SEQUENCE [LARGE SCALE GENOMIC DNA]</scope>
    <source>
        <strain evidence="4">mHSR5</strain>
    </source>
</reference>
<evidence type="ECO:0000313" key="3">
    <source>
        <dbReference type="EMBL" id="AXF25785.1"/>
    </source>
</evidence>
<evidence type="ECO:0000313" key="4">
    <source>
        <dbReference type="Proteomes" id="UP000253104"/>
    </source>
</evidence>
<dbReference type="EMBL" id="CP024904">
    <property type="protein sequence ID" value="AXF25785.1"/>
    <property type="molecule type" value="Genomic_DNA"/>
</dbReference>
<dbReference type="InterPro" id="IPR013392">
    <property type="entry name" value="T3SS_HrpB7"/>
</dbReference>
<protein>
    <submittedName>
        <fullName evidence="3">Uncharacterized protein</fullName>
    </submittedName>
</protein>
<proteinExistence type="predicted"/>
<sequence>MTDHTRAWRMLHDLKERKRRRLDDEAAAARAALARADEALARSNRQVAASDEALHAHTQRIARAMANGQAIAADAYLADARYRDVLNERCTAAREDAERAREARDASQRTLDDTRAQLARTGAQADWYARREARERREAQAARDEADEEEAMEGVIDAARRRRAQAAIR</sequence>
<organism evidence="3 4">
    <name type="scientific">Burkholderia pyrrocinia</name>
    <name type="common">Pseudomonas pyrrocinia</name>
    <dbReference type="NCBI Taxonomy" id="60550"/>
    <lineage>
        <taxon>Bacteria</taxon>
        <taxon>Pseudomonadati</taxon>
        <taxon>Pseudomonadota</taxon>
        <taxon>Betaproteobacteria</taxon>
        <taxon>Burkholderiales</taxon>
        <taxon>Burkholderiaceae</taxon>
        <taxon>Burkholderia</taxon>
        <taxon>Burkholderia cepacia complex</taxon>
    </lineage>
</organism>
<keyword evidence="1" id="KW-0175">Coiled coil</keyword>
<dbReference type="Pfam" id="PF09486">
    <property type="entry name" value="HrpB7"/>
    <property type="match status" value="1"/>
</dbReference>
<gene>
    <name evidence="3" type="ORF">CUJ89_35825</name>
</gene>
<dbReference type="AlphaFoldDB" id="A0A2Z5N8C7"/>
<evidence type="ECO:0000256" key="2">
    <source>
        <dbReference type="SAM" id="MobiDB-lite"/>
    </source>
</evidence>
<name>A0A2Z5N8C7_BURPY</name>
<feature type="compositionally biased region" description="Basic and acidic residues" evidence="2">
    <location>
        <begin position="128"/>
        <end position="144"/>
    </location>
</feature>
<feature type="compositionally biased region" description="Basic and acidic residues" evidence="2">
    <location>
        <begin position="95"/>
        <end position="115"/>
    </location>
</feature>
<evidence type="ECO:0000256" key="1">
    <source>
        <dbReference type="SAM" id="Coils"/>
    </source>
</evidence>
<feature type="coiled-coil region" evidence="1">
    <location>
        <begin position="19"/>
        <end position="46"/>
    </location>
</feature>